<dbReference type="HOGENOM" id="CLU_2681650_0_0_7"/>
<evidence type="ECO:0000313" key="1">
    <source>
        <dbReference type="EMBL" id="ADH85018.1"/>
    </source>
</evidence>
<gene>
    <name evidence="1" type="ordered locus">DaAHT2_0307</name>
</gene>
<name>D6Z6Q9_DESAT</name>
<proteinExistence type="predicted"/>
<dbReference type="eggNOG" id="ENOG5033GP2">
    <property type="taxonomic scope" value="Bacteria"/>
</dbReference>
<dbReference type="AlphaFoldDB" id="D6Z6Q9"/>
<dbReference type="InParanoid" id="D6Z6Q9"/>
<evidence type="ECO:0000313" key="2">
    <source>
        <dbReference type="Proteomes" id="UP000001508"/>
    </source>
</evidence>
<protein>
    <submittedName>
        <fullName evidence="1">Putative periplasmic protein</fullName>
    </submittedName>
</protein>
<dbReference type="EMBL" id="CP001940">
    <property type="protein sequence ID" value="ADH85018.1"/>
    <property type="molecule type" value="Genomic_DNA"/>
</dbReference>
<sequence length="72" mass="8478">MKTCALQDFMEELKPWLDQDHIRRAEVDARGRFTLYFNDGMKNVYAIDDCVQAQLAEVVQDLRRRGIEVEES</sequence>
<dbReference type="STRING" id="589865.DaAHT2_0307"/>
<dbReference type="KEGG" id="dak:DaAHT2_0307"/>
<keyword evidence="2" id="KW-1185">Reference proteome</keyword>
<organism evidence="1 2">
    <name type="scientific">Desulfurivibrio alkaliphilus (strain DSM 19089 / UNIQEM U267 / AHT2)</name>
    <dbReference type="NCBI Taxonomy" id="589865"/>
    <lineage>
        <taxon>Bacteria</taxon>
        <taxon>Pseudomonadati</taxon>
        <taxon>Thermodesulfobacteriota</taxon>
        <taxon>Desulfobulbia</taxon>
        <taxon>Desulfobulbales</taxon>
        <taxon>Desulfobulbaceae</taxon>
        <taxon>Desulfurivibrio</taxon>
    </lineage>
</organism>
<dbReference type="RefSeq" id="WP_013162549.1">
    <property type="nucleotide sequence ID" value="NC_014216.1"/>
</dbReference>
<dbReference type="Proteomes" id="UP000001508">
    <property type="component" value="Chromosome"/>
</dbReference>
<accession>D6Z6Q9</accession>
<dbReference type="OrthoDB" id="5422654at2"/>
<reference evidence="2" key="1">
    <citation type="submission" date="2010-02" db="EMBL/GenBank/DDBJ databases">
        <title>Complete sequence of Desulfurivibrio alkaliphilus AHT2.</title>
        <authorList>
            <consortium name="US DOE Joint Genome Institute"/>
            <person name="Pitluck S."/>
            <person name="Chertkov O."/>
            <person name="Detter J.C."/>
            <person name="Han C."/>
            <person name="Tapia R."/>
            <person name="Larimer F."/>
            <person name="Land M."/>
            <person name="Hauser L."/>
            <person name="Kyrpides N."/>
            <person name="Mikhailova N."/>
            <person name="Sorokin D.Y."/>
            <person name="Muyzer G."/>
            <person name="Woyke T."/>
        </authorList>
    </citation>
    <scope>NUCLEOTIDE SEQUENCE [LARGE SCALE GENOMIC DNA]</scope>
    <source>
        <strain evidence="2">DSM 19089 / UNIQEM U267 / AHT2</strain>
    </source>
</reference>